<keyword evidence="4 8" id="KW-1133">Transmembrane helix</keyword>
<dbReference type="InterPro" id="IPR003838">
    <property type="entry name" value="ABC3_permease_C"/>
</dbReference>
<dbReference type="PANTHER" id="PTHR30572:SF4">
    <property type="entry name" value="ABC TRANSPORTER PERMEASE YTRF"/>
    <property type="match status" value="1"/>
</dbReference>
<comment type="caution">
    <text evidence="10">The sequence shown here is derived from an EMBL/GenBank/DDBJ whole genome shotgun (WGS) entry which is preliminary data.</text>
</comment>
<evidence type="ECO:0000256" key="8">
    <source>
        <dbReference type="SAM" id="Phobius"/>
    </source>
</evidence>
<dbReference type="GO" id="GO:0005886">
    <property type="term" value="C:plasma membrane"/>
    <property type="evidence" value="ECO:0007669"/>
    <property type="project" value="UniProtKB-SubCell"/>
</dbReference>
<dbReference type="PANTHER" id="PTHR30572">
    <property type="entry name" value="MEMBRANE COMPONENT OF TRANSPORTER-RELATED"/>
    <property type="match status" value="1"/>
</dbReference>
<evidence type="ECO:0000256" key="4">
    <source>
        <dbReference type="ARBA" id="ARBA00022989"/>
    </source>
</evidence>
<comment type="similarity">
    <text evidence="6">Belongs to the ABC-4 integral membrane protein family.</text>
</comment>
<reference evidence="10" key="1">
    <citation type="submission" date="2020-10" db="EMBL/GenBank/DDBJ databases">
        <title>Sequencing the genomes of 1000 actinobacteria strains.</title>
        <authorList>
            <person name="Klenk H.-P."/>
        </authorList>
    </citation>
    <scope>NUCLEOTIDE SEQUENCE</scope>
    <source>
        <strain evidence="10">DSM 46832</strain>
    </source>
</reference>
<keyword evidence="11" id="KW-1185">Reference proteome</keyword>
<evidence type="ECO:0000313" key="10">
    <source>
        <dbReference type="EMBL" id="MBE1489432.1"/>
    </source>
</evidence>
<protein>
    <submittedName>
        <fullName evidence="10">ABC transport system permease protein</fullName>
    </submittedName>
</protein>
<dbReference type="GO" id="GO:0022857">
    <property type="term" value="F:transmembrane transporter activity"/>
    <property type="evidence" value="ECO:0007669"/>
    <property type="project" value="TreeGrafter"/>
</dbReference>
<dbReference type="RefSeq" id="WP_192768908.1">
    <property type="nucleotide sequence ID" value="NZ_JADBEB010000001.1"/>
</dbReference>
<dbReference type="EMBL" id="JADBEB010000001">
    <property type="protein sequence ID" value="MBE1489432.1"/>
    <property type="molecule type" value="Genomic_DNA"/>
</dbReference>
<feature type="domain" description="ABC3 transporter permease C-terminal" evidence="9">
    <location>
        <begin position="326"/>
        <end position="442"/>
    </location>
</feature>
<keyword evidence="3 8" id="KW-0812">Transmembrane</keyword>
<feature type="compositionally biased region" description="Gly residues" evidence="7">
    <location>
        <begin position="206"/>
        <end position="215"/>
    </location>
</feature>
<feature type="transmembrane region" description="Helical" evidence="8">
    <location>
        <begin position="20"/>
        <end position="38"/>
    </location>
</feature>
<evidence type="ECO:0000259" key="9">
    <source>
        <dbReference type="Pfam" id="PF02687"/>
    </source>
</evidence>
<evidence type="ECO:0000313" key="11">
    <source>
        <dbReference type="Proteomes" id="UP000649753"/>
    </source>
</evidence>
<evidence type="ECO:0000256" key="2">
    <source>
        <dbReference type="ARBA" id="ARBA00022475"/>
    </source>
</evidence>
<dbReference type="InterPro" id="IPR050250">
    <property type="entry name" value="Macrolide_Exporter_MacB"/>
</dbReference>
<proteinExistence type="inferred from homology"/>
<dbReference type="Pfam" id="PF02687">
    <property type="entry name" value="FtsX"/>
    <property type="match status" value="1"/>
</dbReference>
<sequence>MRVLPIALREFRSNWRRNTIFGAILLISVVVQLFTALASTASRTAVETYGTAVFGYAETYTMSLADPLTPERLAAFNDELALMGQSYPWFRPATAVDLSGFLRVSPDSAADAATPVTIRAVTSGWRRLTAAIPDDDVWRTVTSDRRLSAAVLVEQGTAQRLGVTGPMAVTVLLDAERGDSAGGDGEPGSDVPGSGLPTPSATEATDGGGPDGGGPAPNAPPAEAAGPVGHRTTLPDVPVFGSYAEPNKSLAVDALVSQNVLALGGLGPQTVQVYWRCVERECRDTYRLVELAAATVGARPGREQRIDQLDQFGPVLRQQDRDGQRFALVVLVLGALAVAIVSSAFVEVRAPQFATLRALGASRSGIAAIALLENLFTSALVGSAAVLLGLAATGLDPNSFNQIPQVRLTQLAVPIGLYAQTIALTLLIGLLTGLAPAVRAYRSVRTS</sequence>
<evidence type="ECO:0000256" key="1">
    <source>
        <dbReference type="ARBA" id="ARBA00004651"/>
    </source>
</evidence>
<name>A0A927M9A4_9ACTN</name>
<evidence type="ECO:0000256" key="6">
    <source>
        <dbReference type="ARBA" id="ARBA00038076"/>
    </source>
</evidence>
<evidence type="ECO:0000256" key="3">
    <source>
        <dbReference type="ARBA" id="ARBA00022692"/>
    </source>
</evidence>
<dbReference type="AlphaFoldDB" id="A0A927M9A4"/>
<evidence type="ECO:0000256" key="7">
    <source>
        <dbReference type="SAM" id="MobiDB-lite"/>
    </source>
</evidence>
<keyword evidence="5 8" id="KW-0472">Membrane</keyword>
<keyword evidence="2" id="KW-1003">Cell membrane</keyword>
<evidence type="ECO:0000256" key="5">
    <source>
        <dbReference type="ARBA" id="ARBA00023136"/>
    </source>
</evidence>
<gene>
    <name evidence="10" type="ORF">H4W31_005070</name>
</gene>
<dbReference type="Proteomes" id="UP000649753">
    <property type="component" value="Unassembled WGS sequence"/>
</dbReference>
<feature type="transmembrane region" description="Helical" evidence="8">
    <location>
        <begin position="366"/>
        <end position="395"/>
    </location>
</feature>
<accession>A0A927M9A4</accession>
<feature type="region of interest" description="Disordered" evidence="7">
    <location>
        <begin position="177"/>
        <end position="233"/>
    </location>
</feature>
<feature type="transmembrane region" description="Helical" evidence="8">
    <location>
        <begin position="415"/>
        <end position="438"/>
    </location>
</feature>
<feature type="transmembrane region" description="Helical" evidence="8">
    <location>
        <begin position="326"/>
        <end position="346"/>
    </location>
</feature>
<comment type="subcellular location">
    <subcellularLocation>
        <location evidence="1">Cell membrane</location>
        <topology evidence="1">Multi-pass membrane protein</topology>
    </subcellularLocation>
</comment>
<organism evidence="10 11">
    <name type="scientific">Plantactinospora soyae</name>
    <dbReference type="NCBI Taxonomy" id="1544732"/>
    <lineage>
        <taxon>Bacteria</taxon>
        <taxon>Bacillati</taxon>
        <taxon>Actinomycetota</taxon>
        <taxon>Actinomycetes</taxon>
        <taxon>Micromonosporales</taxon>
        <taxon>Micromonosporaceae</taxon>
        <taxon>Plantactinospora</taxon>
    </lineage>
</organism>